<dbReference type="EMBL" id="SRLO01002132">
    <property type="protein sequence ID" value="TNN33788.1"/>
    <property type="molecule type" value="Genomic_DNA"/>
</dbReference>
<evidence type="ECO:0008006" key="4">
    <source>
        <dbReference type="Google" id="ProtNLM"/>
    </source>
</evidence>
<dbReference type="AlphaFoldDB" id="A0A4Z2EYE9"/>
<keyword evidence="3" id="KW-1185">Reference proteome</keyword>
<feature type="chain" id="PRO_5021290826" description="Secreted protein" evidence="1">
    <location>
        <begin position="21"/>
        <end position="90"/>
    </location>
</feature>
<feature type="signal peptide" evidence="1">
    <location>
        <begin position="1"/>
        <end position="20"/>
    </location>
</feature>
<reference evidence="2 3" key="1">
    <citation type="submission" date="2019-03" db="EMBL/GenBank/DDBJ databases">
        <title>First draft genome of Liparis tanakae, snailfish: a comprehensive survey of snailfish specific genes.</title>
        <authorList>
            <person name="Kim W."/>
            <person name="Song I."/>
            <person name="Jeong J.-H."/>
            <person name="Kim D."/>
            <person name="Kim S."/>
            <person name="Ryu S."/>
            <person name="Song J.Y."/>
            <person name="Lee S.K."/>
        </authorList>
    </citation>
    <scope>NUCLEOTIDE SEQUENCE [LARGE SCALE GENOMIC DNA]</scope>
    <source>
        <tissue evidence="2">Muscle</tissue>
    </source>
</reference>
<protein>
    <recommendedName>
        <fullName evidence="4">Secreted protein</fullName>
    </recommendedName>
</protein>
<keyword evidence="1" id="KW-0732">Signal</keyword>
<evidence type="ECO:0000256" key="1">
    <source>
        <dbReference type="SAM" id="SignalP"/>
    </source>
</evidence>
<organism evidence="2 3">
    <name type="scientific">Liparis tanakae</name>
    <name type="common">Tanaka's snailfish</name>
    <dbReference type="NCBI Taxonomy" id="230148"/>
    <lineage>
        <taxon>Eukaryota</taxon>
        <taxon>Metazoa</taxon>
        <taxon>Chordata</taxon>
        <taxon>Craniata</taxon>
        <taxon>Vertebrata</taxon>
        <taxon>Euteleostomi</taxon>
        <taxon>Actinopterygii</taxon>
        <taxon>Neopterygii</taxon>
        <taxon>Teleostei</taxon>
        <taxon>Neoteleostei</taxon>
        <taxon>Acanthomorphata</taxon>
        <taxon>Eupercaria</taxon>
        <taxon>Perciformes</taxon>
        <taxon>Cottioidei</taxon>
        <taxon>Cottales</taxon>
        <taxon>Liparidae</taxon>
        <taxon>Liparis</taxon>
    </lineage>
</organism>
<accession>A0A4Z2EYE9</accession>
<sequence length="90" mass="9904">MDLLWIAGFLVSVCARFASAERHSVYWNSTNPNKRVYSSSRVGPSVSSPPPPLEWLVEVEAVEPVGELQQVHAPVCEACAYSEKKDEIGT</sequence>
<gene>
    <name evidence="2" type="ORF">EYF80_056048</name>
</gene>
<evidence type="ECO:0000313" key="3">
    <source>
        <dbReference type="Proteomes" id="UP000314294"/>
    </source>
</evidence>
<dbReference type="Proteomes" id="UP000314294">
    <property type="component" value="Unassembled WGS sequence"/>
</dbReference>
<name>A0A4Z2EYE9_9TELE</name>
<proteinExistence type="predicted"/>
<comment type="caution">
    <text evidence="2">The sequence shown here is derived from an EMBL/GenBank/DDBJ whole genome shotgun (WGS) entry which is preliminary data.</text>
</comment>
<evidence type="ECO:0000313" key="2">
    <source>
        <dbReference type="EMBL" id="TNN33788.1"/>
    </source>
</evidence>